<name>A0A193SUC2_9PSED</name>
<dbReference type="EMBL" id="LT963395">
    <property type="protein sequence ID" value="SOS22173.1"/>
    <property type="molecule type" value="Genomic_DNA"/>
</dbReference>
<dbReference type="Proteomes" id="UP000239025">
    <property type="component" value="Chromosome 1"/>
</dbReference>
<proteinExistence type="predicted"/>
<evidence type="ECO:0000256" key="1">
    <source>
        <dbReference type="SAM" id="MobiDB-lite"/>
    </source>
</evidence>
<feature type="region of interest" description="Disordered" evidence="1">
    <location>
        <begin position="50"/>
        <end position="70"/>
    </location>
</feature>
<evidence type="ECO:0000313" key="3">
    <source>
        <dbReference type="Proteomes" id="UP000239025"/>
    </source>
</evidence>
<reference evidence="3" key="1">
    <citation type="submission" date="2017-11" db="EMBL/GenBank/DDBJ databases">
        <authorList>
            <person name="Blom J."/>
        </authorList>
    </citation>
    <scope>NUCLEOTIDE SEQUENCE [LARGE SCALE GENOMIC DNA]</scope>
</reference>
<dbReference type="AlphaFoldDB" id="A0A193SUC2"/>
<evidence type="ECO:0000313" key="2">
    <source>
        <dbReference type="EMBL" id="SOS22173.1"/>
    </source>
</evidence>
<sequence length="151" mass="16897">MNPIWSPLRQDTLFHPSSLLLEQTSILRPEHSNSRHDTLNASAPFILPDGFSAPEPTPLPAIAEESEPEDAAPHIERQLRAMRSSAGFRQIADSTLLLKACQLDMDFPPTRQDFVRQQLTTLLRQQSGKALDPDVLQITFSDDDRPAVDDN</sequence>
<protein>
    <submittedName>
        <fullName evidence="2">Uncharacterized protein</fullName>
    </submittedName>
</protein>
<organism evidence="2 3">
    <name type="scientific">Pseudomonas cerasi</name>
    <dbReference type="NCBI Taxonomy" id="1583341"/>
    <lineage>
        <taxon>Bacteria</taxon>
        <taxon>Pseudomonadati</taxon>
        <taxon>Pseudomonadota</taxon>
        <taxon>Gammaproteobacteria</taxon>
        <taxon>Pseudomonadales</taxon>
        <taxon>Pseudomonadaceae</taxon>
        <taxon>Pseudomonas</taxon>
    </lineage>
</organism>
<gene>
    <name evidence="2" type="ORF">PL963_04051</name>
</gene>
<keyword evidence="3" id="KW-1185">Reference proteome</keyword>
<accession>A0A193SUC2</accession>